<dbReference type="PANTHER" id="PTHR42747:SF3">
    <property type="entry name" value="NITRONATE MONOOXYGENASE-RELATED"/>
    <property type="match status" value="1"/>
</dbReference>
<sequence>MTRFDTRLTDLLGIELPLIQAPMAGANGAEMAAAVSAAGGLGSLPCAMLDGDRMRAEAGVIRQRTDRPFNMNFFCHAPRPPDPAAQDRWRRRLAAYYEEHGLDPGRAAAAPLREPFDDRACEVVEEVRPGVVSFHFGLPSGDLLERVRAAGAKIIASATSVAEARWLEARGCDAIIAQGYEAGGHRGIFLGDDIASQAGTMALVPQIADAVAAPVIAAGGIADGRGVAAALVLGAAGVQVGTAFLFTPEATISDLHRQALAEAVDDSTALTNVFSGRPARGIVNRVMREVGPMAAEAPPFPTAGEALAPLKQAAEAQGRADFSSLWSGQAAGLARPTGAGELTRRLIADALARLSAVS</sequence>
<comment type="caution">
    <text evidence="12">The sequence shown here is derived from an EMBL/GenBank/DDBJ whole genome shotgun (WGS) entry which is preliminary data.</text>
</comment>
<keyword evidence="3" id="KW-0216">Detoxification</keyword>
<name>A0A2M9G017_9PROT</name>
<evidence type="ECO:0000256" key="7">
    <source>
        <dbReference type="ARBA" id="ARBA00023002"/>
    </source>
</evidence>
<dbReference type="PANTHER" id="PTHR42747">
    <property type="entry name" value="NITRONATE MONOOXYGENASE-RELATED"/>
    <property type="match status" value="1"/>
</dbReference>
<keyword evidence="7" id="KW-0560">Oxidoreductase</keyword>
<dbReference type="InterPro" id="IPR004136">
    <property type="entry name" value="NMO"/>
</dbReference>
<comment type="cofactor">
    <cofactor evidence="1">
        <name>FMN</name>
        <dbReference type="ChEBI" id="CHEBI:58210"/>
    </cofactor>
</comment>
<dbReference type="InterPro" id="IPR013785">
    <property type="entry name" value="Aldolase_TIM"/>
</dbReference>
<dbReference type="AlphaFoldDB" id="A0A2M9G017"/>
<accession>A0A2M9G017</accession>
<reference evidence="12 13" key="1">
    <citation type="submission" date="2017-11" db="EMBL/GenBank/DDBJ databases">
        <title>Draft genome sequence of Rhizobiales bacterium SY3-13.</title>
        <authorList>
            <person name="Sun C."/>
        </authorList>
    </citation>
    <scope>NUCLEOTIDE SEQUENCE [LARGE SCALE GENOMIC DNA]</scope>
    <source>
        <strain evidence="12 13">SY3-13</strain>
    </source>
</reference>
<keyword evidence="13" id="KW-1185">Reference proteome</keyword>
<keyword evidence="5" id="KW-0288">FMN</keyword>
<gene>
    <name evidence="12" type="ORF">CVT23_14180</name>
</gene>
<dbReference type="FunFam" id="3.20.20.70:FF:000154">
    <property type="entry name" value="Probable nitronate monooxygenase"/>
    <property type="match status" value="1"/>
</dbReference>
<evidence type="ECO:0000256" key="1">
    <source>
        <dbReference type="ARBA" id="ARBA00001917"/>
    </source>
</evidence>
<keyword evidence="8" id="KW-0503">Monooxygenase</keyword>
<dbReference type="Gene3D" id="3.20.20.70">
    <property type="entry name" value="Aldolase class I"/>
    <property type="match status" value="1"/>
</dbReference>
<dbReference type="Proteomes" id="UP000229498">
    <property type="component" value="Unassembled WGS sequence"/>
</dbReference>
<dbReference type="GO" id="GO:0000166">
    <property type="term" value="F:nucleotide binding"/>
    <property type="evidence" value="ECO:0007669"/>
    <property type="project" value="UniProtKB-KW"/>
</dbReference>
<dbReference type="EMBL" id="PHIG01000037">
    <property type="protein sequence ID" value="PJK29062.1"/>
    <property type="molecule type" value="Genomic_DNA"/>
</dbReference>
<dbReference type="Pfam" id="PF03060">
    <property type="entry name" value="NMO"/>
    <property type="match status" value="1"/>
</dbReference>
<evidence type="ECO:0000256" key="10">
    <source>
        <dbReference type="ARBA" id="ARBA00049401"/>
    </source>
</evidence>
<dbReference type="GO" id="GO:0018580">
    <property type="term" value="F:nitronate monooxygenase activity"/>
    <property type="evidence" value="ECO:0007669"/>
    <property type="project" value="InterPro"/>
</dbReference>
<organism evidence="12 13">
    <name type="scientific">Minwuia thermotolerans</name>
    <dbReference type="NCBI Taxonomy" id="2056226"/>
    <lineage>
        <taxon>Bacteria</taxon>
        <taxon>Pseudomonadati</taxon>
        <taxon>Pseudomonadota</taxon>
        <taxon>Alphaproteobacteria</taxon>
        <taxon>Minwuiales</taxon>
        <taxon>Minwuiaceae</taxon>
        <taxon>Minwuia</taxon>
    </lineage>
</organism>
<dbReference type="CDD" id="cd04730">
    <property type="entry name" value="NPD_like"/>
    <property type="match status" value="1"/>
</dbReference>
<dbReference type="RefSeq" id="WP_109794049.1">
    <property type="nucleotide sequence ID" value="NZ_PHIG01000037.1"/>
</dbReference>
<evidence type="ECO:0000256" key="8">
    <source>
        <dbReference type="ARBA" id="ARBA00023033"/>
    </source>
</evidence>
<dbReference type="OrthoDB" id="9778912at2"/>
<evidence type="ECO:0000256" key="5">
    <source>
        <dbReference type="ARBA" id="ARBA00022643"/>
    </source>
</evidence>
<keyword evidence="6" id="KW-0547">Nucleotide-binding</keyword>
<evidence type="ECO:0000256" key="9">
    <source>
        <dbReference type="ARBA" id="ARBA00031155"/>
    </source>
</evidence>
<evidence type="ECO:0000256" key="6">
    <source>
        <dbReference type="ARBA" id="ARBA00022741"/>
    </source>
</evidence>
<evidence type="ECO:0000256" key="2">
    <source>
        <dbReference type="ARBA" id="ARBA00009881"/>
    </source>
</evidence>
<evidence type="ECO:0000256" key="4">
    <source>
        <dbReference type="ARBA" id="ARBA00022630"/>
    </source>
</evidence>
<evidence type="ECO:0000313" key="13">
    <source>
        <dbReference type="Proteomes" id="UP000229498"/>
    </source>
</evidence>
<evidence type="ECO:0000256" key="11">
    <source>
        <dbReference type="ARBA" id="ARBA00067136"/>
    </source>
</evidence>
<comment type="catalytic activity">
    <reaction evidence="10">
        <text>3 propionate 3-nitronate + 3 O2 + H2O = 3 3-oxopropanoate + 2 nitrate + nitrite + H2O2 + 3 H(+)</text>
        <dbReference type="Rhea" id="RHEA:57332"/>
        <dbReference type="ChEBI" id="CHEBI:15377"/>
        <dbReference type="ChEBI" id="CHEBI:15378"/>
        <dbReference type="ChEBI" id="CHEBI:15379"/>
        <dbReference type="ChEBI" id="CHEBI:16240"/>
        <dbReference type="ChEBI" id="CHEBI:16301"/>
        <dbReference type="ChEBI" id="CHEBI:17632"/>
        <dbReference type="ChEBI" id="CHEBI:33190"/>
        <dbReference type="ChEBI" id="CHEBI:136067"/>
    </reaction>
</comment>
<keyword evidence="12" id="KW-0223">Dioxygenase</keyword>
<comment type="similarity">
    <text evidence="2">Belongs to the nitronate monooxygenase family. NMO class I subfamily.</text>
</comment>
<evidence type="ECO:0000313" key="12">
    <source>
        <dbReference type="EMBL" id="PJK29062.1"/>
    </source>
</evidence>
<proteinExistence type="inferred from homology"/>
<keyword evidence="4" id="KW-0285">Flavoprotein</keyword>
<dbReference type="GO" id="GO:0051213">
    <property type="term" value="F:dioxygenase activity"/>
    <property type="evidence" value="ECO:0007669"/>
    <property type="project" value="UniProtKB-KW"/>
</dbReference>
<dbReference type="GO" id="GO:0009636">
    <property type="term" value="P:response to toxic substance"/>
    <property type="evidence" value="ECO:0007669"/>
    <property type="project" value="UniProtKB-KW"/>
</dbReference>
<protein>
    <recommendedName>
        <fullName evidence="11">Nitronate monooxygenase</fullName>
    </recommendedName>
    <alternativeName>
        <fullName evidence="9">Propionate 3-nitronate monooxygenase</fullName>
    </alternativeName>
</protein>
<evidence type="ECO:0000256" key="3">
    <source>
        <dbReference type="ARBA" id="ARBA00022575"/>
    </source>
</evidence>
<dbReference type="SUPFAM" id="SSF51412">
    <property type="entry name" value="Inosine monophosphate dehydrogenase (IMPDH)"/>
    <property type="match status" value="1"/>
</dbReference>